<feature type="domain" description="Water stress and hypersensitive response" evidence="2">
    <location>
        <begin position="34"/>
        <end position="152"/>
    </location>
</feature>
<proteinExistence type="predicted"/>
<gene>
    <name evidence="3" type="ORF">SAMN04489841_3499</name>
</gene>
<dbReference type="SUPFAM" id="SSF117070">
    <property type="entry name" value="LEA14-like"/>
    <property type="match status" value="2"/>
</dbReference>
<evidence type="ECO:0000256" key="1">
    <source>
        <dbReference type="SAM" id="MobiDB-lite"/>
    </source>
</evidence>
<reference evidence="4" key="1">
    <citation type="submission" date="2016-10" db="EMBL/GenBank/DDBJ databases">
        <authorList>
            <person name="Varghese N."/>
            <person name="Submissions S."/>
        </authorList>
    </citation>
    <scope>NUCLEOTIDE SEQUENCE [LARGE SCALE GENOMIC DNA]</scope>
    <source>
        <strain evidence="4">DSM 25055</strain>
    </source>
</reference>
<dbReference type="RefSeq" id="WP_090619664.1">
    <property type="nucleotide sequence ID" value="NZ_FOFD01000004.1"/>
</dbReference>
<accession>A0A1H9MUX6</accession>
<dbReference type="OrthoDB" id="105458at2157"/>
<dbReference type="SMART" id="SM00769">
    <property type="entry name" value="WHy"/>
    <property type="match status" value="2"/>
</dbReference>
<dbReference type="Pfam" id="PF03168">
    <property type="entry name" value="LEA_2"/>
    <property type="match status" value="1"/>
</dbReference>
<dbReference type="GO" id="GO:0009269">
    <property type="term" value="P:response to desiccation"/>
    <property type="evidence" value="ECO:0007669"/>
    <property type="project" value="InterPro"/>
</dbReference>
<protein>
    <submittedName>
        <fullName evidence="3">LEA14-like dessication related protein</fullName>
    </submittedName>
</protein>
<dbReference type="AlphaFoldDB" id="A0A1H9MUX6"/>
<sequence length="342" mass="37425">MGPGRRTWTVVLVAIALVVAAATYGLLAVDRPQVESVDSEWGTVTSDRTEVETRVGVDNPRLLRIGDGAADLSYTVSLNGIEVAAERDQRVAVGGRESELTVSTWIDNDEIPAWWASHVNRNETTTVRIEPDVVVEYAGVRLPAERWTRTRTVRTDLLEPLRTNRSRDVQAGGRTLVVVEETTAQWGTATPNRSPIDATATVTNPTSIPIPIAKIRYTVQLNDVVVGQGVAGERTVVPPDSTRPIEAGAAIDNTRLDEWWVTHLRNNETSTLTVDFTATLEYGGLEQDVPLDALSYERTFRTDILGSADTDAGGPSGGDEPTPERTQRRVELFQPAARTFRV</sequence>
<feature type="domain" description="Water stress and hypersensitive response" evidence="2">
    <location>
        <begin position="179"/>
        <end position="297"/>
    </location>
</feature>
<evidence type="ECO:0000259" key="2">
    <source>
        <dbReference type="SMART" id="SM00769"/>
    </source>
</evidence>
<feature type="region of interest" description="Disordered" evidence="1">
    <location>
        <begin position="306"/>
        <end position="328"/>
    </location>
</feature>
<evidence type="ECO:0000313" key="3">
    <source>
        <dbReference type="EMBL" id="SER27279.1"/>
    </source>
</evidence>
<dbReference type="STRING" id="1186196.SAMN04489841_3499"/>
<dbReference type="Gene3D" id="2.60.40.10">
    <property type="entry name" value="Immunoglobulins"/>
    <property type="match status" value="2"/>
</dbReference>
<keyword evidence="4" id="KW-1185">Reference proteome</keyword>
<name>A0A1H9MUX6_9EURY</name>
<dbReference type="Proteomes" id="UP000199114">
    <property type="component" value="Unassembled WGS sequence"/>
</dbReference>
<evidence type="ECO:0000313" key="4">
    <source>
        <dbReference type="Proteomes" id="UP000199114"/>
    </source>
</evidence>
<organism evidence="3 4">
    <name type="scientific">Natrinema salaciae</name>
    <dbReference type="NCBI Taxonomy" id="1186196"/>
    <lineage>
        <taxon>Archaea</taxon>
        <taxon>Methanobacteriati</taxon>
        <taxon>Methanobacteriota</taxon>
        <taxon>Stenosarchaea group</taxon>
        <taxon>Halobacteria</taxon>
        <taxon>Halobacteriales</taxon>
        <taxon>Natrialbaceae</taxon>
        <taxon>Natrinema</taxon>
    </lineage>
</organism>
<dbReference type="InterPro" id="IPR013783">
    <property type="entry name" value="Ig-like_fold"/>
</dbReference>
<dbReference type="InterPro" id="IPR013990">
    <property type="entry name" value="WHy-dom"/>
</dbReference>
<dbReference type="InterPro" id="IPR004864">
    <property type="entry name" value="LEA_2"/>
</dbReference>
<dbReference type="EMBL" id="FOFD01000004">
    <property type="protein sequence ID" value="SER27279.1"/>
    <property type="molecule type" value="Genomic_DNA"/>
</dbReference>